<dbReference type="EMBL" id="CYZE01000028">
    <property type="protein sequence ID" value="CUP39395.1"/>
    <property type="molecule type" value="Genomic_DNA"/>
</dbReference>
<sequence length="356" mass="38572">MKGFFALSGGESELKGAPEIVKLLPLGHVSTKKGDFEVDEESFKAMKAQMQQHGVDIVIDYEHQTLKDIQAPAGGWIKELVLQDGAIAAKVEWTETARQYLKNKEYRYISPVVFVNKDNRATMLHSAALTNTPAIDGMFPIINSLGLEDYGDSDNKEGGNNTMNELLKKIAALLGLGEEATEEEVMQKLGEALNEAKQRGDAAGQKQPPEEEGKIVANKVVCGLLGLEAGAKTDDVAAAIMALKQPKGFVPETELRALKEKIERKEADDAVLVALKAGKIAAAQKEWATEYALKDPDGFKAFVAKAPQVVPMGELGVEPDGSKAPQRASEETLKVCKMLGVSEEDLKKYGFGKDDK</sequence>
<protein>
    <submittedName>
        <fullName evidence="1">Mu-like prophage I protein</fullName>
    </submittedName>
</protein>
<dbReference type="InterPro" id="IPR012106">
    <property type="entry name" value="Phage_Mu_Gp1"/>
</dbReference>
<proteinExistence type="predicted"/>
<organism evidence="1 2">
    <name type="scientific">Hungatella hathewayi</name>
    <dbReference type="NCBI Taxonomy" id="154046"/>
    <lineage>
        <taxon>Bacteria</taxon>
        <taxon>Bacillati</taxon>
        <taxon>Bacillota</taxon>
        <taxon>Clostridia</taxon>
        <taxon>Lachnospirales</taxon>
        <taxon>Lachnospiraceae</taxon>
        <taxon>Hungatella</taxon>
    </lineage>
</organism>
<name>A0A174N013_9FIRM</name>
<accession>A0A174N013</accession>
<dbReference type="Pfam" id="PF10123">
    <property type="entry name" value="Mu-like_Pro"/>
    <property type="match status" value="1"/>
</dbReference>
<evidence type="ECO:0000313" key="1">
    <source>
        <dbReference type="EMBL" id="CUP39395.1"/>
    </source>
</evidence>
<dbReference type="PIRSF" id="PIRSF016624">
    <property type="entry name" value="Mu_prophg_I"/>
    <property type="match status" value="1"/>
</dbReference>
<reference evidence="1 2" key="1">
    <citation type="submission" date="2015-09" db="EMBL/GenBank/DDBJ databases">
        <authorList>
            <consortium name="Pathogen Informatics"/>
        </authorList>
    </citation>
    <scope>NUCLEOTIDE SEQUENCE [LARGE SCALE GENOMIC DNA]</scope>
    <source>
        <strain evidence="1 2">2789STDY5608850</strain>
    </source>
</reference>
<dbReference type="Proteomes" id="UP000095651">
    <property type="component" value="Unassembled WGS sequence"/>
</dbReference>
<dbReference type="RefSeq" id="WP_055660500.1">
    <property type="nucleotide sequence ID" value="NZ_CABIXC010000028.1"/>
</dbReference>
<dbReference type="AlphaFoldDB" id="A0A174N013"/>
<gene>
    <name evidence="1" type="ORF">ERS852407_05810</name>
</gene>
<evidence type="ECO:0000313" key="2">
    <source>
        <dbReference type="Proteomes" id="UP000095651"/>
    </source>
</evidence>